<dbReference type="EMBL" id="JACXVP010000001">
    <property type="protein sequence ID" value="KAG5630461.1"/>
    <property type="molecule type" value="Genomic_DNA"/>
</dbReference>
<organism evidence="1 2">
    <name type="scientific">Solanum commersonii</name>
    <name type="common">Commerson's wild potato</name>
    <name type="synonym">Commerson's nightshade</name>
    <dbReference type="NCBI Taxonomy" id="4109"/>
    <lineage>
        <taxon>Eukaryota</taxon>
        <taxon>Viridiplantae</taxon>
        <taxon>Streptophyta</taxon>
        <taxon>Embryophyta</taxon>
        <taxon>Tracheophyta</taxon>
        <taxon>Spermatophyta</taxon>
        <taxon>Magnoliopsida</taxon>
        <taxon>eudicotyledons</taxon>
        <taxon>Gunneridae</taxon>
        <taxon>Pentapetalae</taxon>
        <taxon>asterids</taxon>
        <taxon>lamiids</taxon>
        <taxon>Solanales</taxon>
        <taxon>Solanaceae</taxon>
        <taxon>Solanoideae</taxon>
        <taxon>Solaneae</taxon>
        <taxon>Solanum</taxon>
    </lineage>
</organism>
<dbReference type="Proteomes" id="UP000824120">
    <property type="component" value="Chromosome 1"/>
</dbReference>
<name>A0A9J6B0Y9_SOLCO</name>
<gene>
    <name evidence="1" type="ORF">H5410_002178</name>
</gene>
<evidence type="ECO:0000313" key="1">
    <source>
        <dbReference type="EMBL" id="KAG5630461.1"/>
    </source>
</evidence>
<reference evidence="1 2" key="1">
    <citation type="submission" date="2020-09" db="EMBL/GenBank/DDBJ databases">
        <title>De no assembly of potato wild relative species, Solanum commersonii.</title>
        <authorList>
            <person name="Cho K."/>
        </authorList>
    </citation>
    <scope>NUCLEOTIDE SEQUENCE [LARGE SCALE GENOMIC DNA]</scope>
    <source>
        <strain evidence="1">LZ3.2</strain>
        <tissue evidence="1">Leaf</tissue>
    </source>
</reference>
<dbReference type="AlphaFoldDB" id="A0A9J6B0Y9"/>
<comment type="caution">
    <text evidence="1">The sequence shown here is derived from an EMBL/GenBank/DDBJ whole genome shotgun (WGS) entry which is preliminary data.</text>
</comment>
<protein>
    <submittedName>
        <fullName evidence="1">Uncharacterized protein</fullName>
    </submittedName>
</protein>
<evidence type="ECO:0000313" key="2">
    <source>
        <dbReference type="Proteomes" id="UP000824120"/>
    </source>
</evidence>
<keyword evidence="2" id="KW-1185">Reference proteome</keyword>
<proteinExistence type="predicted"/>
<accession>A0A9J6B0Y9</accession>
<sequence>MLFKLWSVSYSCEIHEYCTNYIFIIIRVKYHHMFAPHPTTPQHVSLQHAILCSPVYASRNFLQENSKLTPHVSSPNFIHCSFVFASNICYQEIQHQLKFNPTMCEFTKIRWYDFLVDIVVES</sequence>